<gene>
    <name evidence="6" type="ORF">SI8410_04005486</name>
</gene>
<dbReference type="OrthoDB" id="685090at2759"/>
<dbReference type="GO" id="GO:0030154">
    <property type="term" value="P:cell differentiation"/>
    <property type="evidence" value="ECO:0007669"/>
    <property type="project" value="UniProtKB-KW"/>
</dbReference>
<proteinExistence type="inferred from homology"/>
<dbReference type="GO" id="GO:0009908">
    <property type="term" value="P:flower development"/>
    <property type="evidence" value="ECO:0007669"/>
    <property type="project" value="UniProtKB-KW"/>
</dbReference>
<keyword evidence="4" id="KW-0217">Developmental protein</keyword>
<sequence>MASAVAAGGGGSSSSVLRASFEELEKEQALISGCTLLWKELTDHFSSLERDLRIQSEALQCHLQALDRVTEQSLDALRRREGSIDAAVDLAVARSEQRRDAAIATVRGSAADPPAAAAGEELAVALRALCTTMNFNGFYKLLSSKRKEVEMIRHDLPSILSDCVDPARFVLDAISAVFPAGNGKIAGDLGWLSVMILEALVPAVADPDLGPARPLITPSMKARAMEIAAAWKNGGGVESAKPSDVHTFLQLVATFGIAGEEREFYRKLVVSSSWRKQMPKLALSLGLCGVMPEIVEELISKGQQLDAVNFAFEAGLESKFPPAPLLKAFLLESRKPVGGWQRAALRAVIKCVEDRKLAAELPPEALHRRLEQLERAKADKSATANKRTRGGIAAGPMPPAKSGRRDSFPAAAAPPFLRSPSAHSPYHSPPPLYLPERPPVPAALYGAAAGRNSQAFSGHPLSYPTIYGCYAAAPYQQAYYR</sequence>
<dbReference type="InterPro" id="IPR012474">
    <property type="entry name" value="Frigida"/>
</dbReference>
<dbReference type="Pfam" id="PF07899">
    <property type="entry name" value="Frigida"/>
    <property type="match status" value="1"/>
</dbReference>
<comment type="similarity">
    <text evidence="1 4">Belongs to the Frigida family.</text>
</comment>
<protein>
    <recommendedName>
        <fullName evidence="4">FRIGIDA-like protein</fullName>
    </recommendedName>
</protein>
<keyword evidence="2 4" id="KW-0221">Differentiation</keyword>
<evidence type="ECO:0000256" key="4">
    <source>
        <dbReference type="RuleBase" id="RU364012"/>
    </source>
</evidence>
<feature type="region of interest" description="Disordered" evidence="5">
    <location>
        <begin position="376"/>
        <end position="414"/>
    </location>
</feature>
<evidence type="ECO:0000313" key="6">
    <source>
        <dbReference type="EMBL" id="CAA7394825.1"/>
    </source>
</evidence>
<dbReference type="EMBL" id="LR746267">
    <property type="protein sequence ID" value="CAA7394825.1"/>
    <property type="molecule type" value="Genomic_DNA"/>
</dbReference>
<dbReference type="PANTHER" id="PTHR31791:SF2">
    <property type="entry name" value="FRIGIDA-LIKE PROTEIN 4A-RELATED"/>
    <property type="match status" value="1"/>
</dbReference>
<name>A0A7I8KCX1_SPIIN</name>
<evidence type="ECO:0000256" key="1">
    <source>
        <dbReference type="ARBA" id="ARBA00008956"/>
    </source>
</evidence>
<evidence type="ECO:0000256" key="2">
    <source>
        <dbReference type="ARBA" id="ARBA00022782"/>
    </source>
</evidence>
<accession>A0A7I8KCX1</accession>
<reference evidence="6" key="1">
    <citation type="submission" date="2020-02" db="EMBL/GenBank/DDBJ databases">
        <authorList>
            <person name="Scholz U."/>
            <person name="Mascher M."/>
            <person name="Fiebig A."/>
        </authorList>
    </citation>
    <scope>NUCLEOTIDE SEQUENCE</scope>
</reference>
<evidence type="ECO:0000256" key="3">
    <source>
        <dbReference type="ARBA" id="ARBA00023089"/>
    </source>
</evidence>
<evidence type="ECO:0000256" key="5">
    <source>
        <dbReference type="SAM" id="MobiDB-lite"/>
    </source>
</evidence>
<dbReference type="PANTHER" id="PTHR31791">
    <property type="entry name" value="FRIGIDA-LIKE PROTEIN 3-RELATED"/>
    <property type="match status" value="1"/>
</dbReference>
<dbReference type="Proteomes" id="UP000663760">
    <property type="component" value="Chromosome 4"/>
</dbReference>
<evidence type="ECO:0000313" key="7">
    <source>
        <dbReference type="Proteomes" id="UP000663760"/>
    </source>
</evidence>
<dbReference type="AlphaFoldDB" id="A0A7I8KCX1"/>
<keyword evidence="3 4" id="KW-0287">Flowering</keyword>
<keyword evidence="7" id="KW-1185">Reference proteome</keyword>
<organism evidence="6 7">
    <name type="scientific">Spirodela intermedia</name>
    <name type="common">Intermediate duckweed</name>
    <dbReference type="NCBI Taxonomy" id="51605"/>
    <lineage>
        <taxon>Eukaryota</taxon>
        <taxon>Viridiplantae</taxon>
        <taxon>Streptophyta</taxon>
        <taxon>Embryophyta</taxon>
        <taxon>Tracheophyta</taxon>
        <taxon>Spermatophyta</taxon>
        <taxon>Magnoliopsida</taxon>
        <taxon>Liliopsida</taxon>
        <taxon>Araceae</taxon>
        <taxon>Lemnoideae</taxon>
        <taxon>Spirodela</taxon>
    </lineage>
</organism>